<dbReference type="InterPro" id="IPR056780">
    <property type="entry name" value="Renin_r_C"/>
</dbReference>
<gene>
    <name evidence="4" type="primary">Necator_chrII.g8132</name>
    <name evidence="4" type="ORF">RB195_020338</name>
</gene>
<dbReference type="InterPro" id="IPR016187">
    <property type="entry name" value="CTDL_fold"/>
</dbReference>
<evidence type="ECO:0000313" key="4">
    <source>
        <dbReference type="EMBL" id="KAK6738167.1"/>
    </source>
</evidence>
<dbReference type="PANTHER" id="PTHR13351:SF1">
    <property type="entry name" value="RENIN RECEPTOR"/>
    <property type="match status" value="1"/>
</dbReference>
<organism evidence="4 5">
    <name type="scientific">Necator americanus</name>
    <name type="common">Human hookworm</name>
    <dbReference type="NCBI Taxonomy" id="51031"/>
    <lineage>
        <taxon>Eukaryota</taxon>
        <taxon>Metazoa</taxon>
        <taxon>Ecdysozoa</taxon>
        <taxon>Nematoda</taxon>
        <taxon>Chromadorea</taxon>
        <taxon>Rhabditida</taxon>
        <taxon>Rhabditina</taxon>
        <taxon>Rhabditomorpha</taxon>
        <taxon>Strongyloidea</taxon>
        <taxon>Ancylostomatidae</taxon>
        <taxon>Bunostominae</taxon>
        <taxon>Necator</taxon>
    </lineage>
</organism>
<proteinExistence type="predicted"/>
<protein>
    <recommendedName>
        <fullName evidence="3">C-type lectin domain-containing protein</fullName>
    </recommendedName>
</protein>
<dbReference type="InterPro" id="IPR016186">
    <property type="entry name" value="C-type_lectin-like/link_sf"/>
</dbReference>
<sequence>MREAALLLVLFVACSASHLKFESLPKTLKLTSASTSQLRASYLAKLNAVLLGLSTVPVPGFDVESDLFSLPRAIAVVHIEGLDALKKDDSKAYKLEDDYLDLSSLDEQLASTFGVDREFVTADKEGITGSDIARIASEQKVEEKIKTKLPDLRDELQQMYRIANAITSQQTKFEKSNAADVYRVTIRGINGKKLTEEDRNNIQDAIDKLKKALSTVYGDQVIVEIVTISNPIKHAERHHEQETVVRRKRAAELSDTDNNLKTWREQLNVYVFTSTDYPAIFAIFAGLTIVLALAVLYTVVGMMSMDPRQKQCCKKTISSVKQNPIKAQSDQQVISKGPLNGDRRNLSGSKDAVVKPLGVTNIKRCPDSWLRFRESCYYMERKRMDMTEAEANCHQKGASLFVANTVEEFDLVMRSSLLNFWSWIGMVQFEFMNQPIWQSSGGIEPSKLKWLVSPYSSGLNGYTAASECVAYYNSELKIASYNYFYPCQLQFGSICERNASVISFSSNQ</sequence>
<reference evidence="4 5" key="1">
    <citation type="submission" date="2023-08" db="EMBL/GenBank/DDBJ databases">
        <title>A Necator americanus chromosomal reference genome.</title>
        <authorList>
            <person name="Ilik V."/>
            <person name="Petrzelkova K.J."/>
            <person name="Pardy F."/>
            <person name="Fuh T."/>
            <person name="Niatou-Singa F.S."/>
            <person name="Gouil Q."/>
            <person name="Baker L."/>
            <person name="Ritchie M.E."/>
            <person name="Jex A.R."/>
            <person name="Gazzola D."/>
            <person name="Li H."/>
            <person name="Toshio Fujiwara R."/>
            <person name="Zhan B."/>
            <person name="Aroian R.V."/>
            <person name="Pafco B."/>
            <person name="Schwarz E.M."/>
        </authorList>
    </citation>
    <scope>NUCLEOTIDE SEQUENCE [LARGE SCALE GENOMIC DNA]</scope>
    <source>
        <strain evidence="4 5">Aroian</strain>
        <tissue evidence="4">Whole animal</tissue>
    </source>
</reference>
<feature type="chain" id="PRO_5045757841" description="C-type lectin domain-containing protein" evidence="2">
    <location>
        <begin position="17"/>
        <end position="508"/>
    </location>
</feature>
<feature type="signal peptide" evidence="2">
    <location>
        <begin position="1"/>
        <end position="16"/>
    </location>
</feature>
<keyword evidence="1" id="KW-0472">Membrane</keyword>
<keyword evidence="1" id="KW-1133">Transmembrane helix</keyword>
<keyword evidence="2" id="KW-0732">Signal</keyword>
<dbReference type="Proteomes" id="UP001303046">
    <property type="component" value="Unassembled WGS sequence"/>
</dbReference>
<dbReference type="Pfam" id="PF00059">
    <property type="entry name" value="Lectin_C"/>
    <property type="match status" value="1"/>
</dbReference>
<dbReference type="SMART" id="SM00034">
    <property type="entry name" value="CLECT"/>
    <property type="match status" value="1"/>
</dbReference>
<dbReference type="Gene3D" id="3.10.100.10">
    <property type="entry name" value="Mannose-Binding Protein A, subunit A"/>
    <property type="match status" value="1"/>
</dbReference>
<evidence type="ECO:0000259" key="3">
    <source>
        <dbReference type="PROSITE" id="PS50041"/>
    </source>
</evidence>
<dbReference type="InterPro" id="IPR012493">
    <property type="entry name" value="Renin_rcpt"/>
</dbReference>
<evidence type="ECO:0000256" key="2">
    <source>
        <dbReference type="SAM" id="SignalP"/>
    </source>
</evidence>
<keyword evidence="1" id="KW-0812">Transmembrane</keyword>
<dbReference type="SUPFAM" id="SSF56436">
    <property type="entry name" value="C-type lectin-like"/>
    <property type="match status" value="1"/>
</dbReference>
<accession>A0ABR1CID2</accession>
<evidence type="ECO:0000313" key="5">
    <source>
        <dbReference type="Proteomes" id="UP001303046"/>
    </source>
</evidence>
<keyword evidence="5" id="KW-1185">Reference proteome</keyword>
<dbReference type="PROSITE" id="PS50041">
    <property type="entry name" value="C_TYPE_LECTIN_2"/>
    <property type="match status" value="1"/>
</dbReference>
<dbReference type="EMBL" id="JAVFWL010000002">
    <property type="protein sequence ID" value="KAK6738167.1"/>
    <property type="molecule type" value="Genomic_DNA"/>
</dbReference>
<evidence type="ECO:0000256" key="1">
    <source>
        <dbReference type="SAM" id="Phobius"/>
    </source>
</evidence>
<feature type="transmembrane region" description="Helical" evidence="1">
    <location>
        <begin position="277"/>
        <end position="300"/>
    </location>
</feature>
<dbReference type="InterPro" id="IPR001304">
    <property type="entry name" value="C-type_lectin-like"/>
</dbReference>
<feature type="domain" description="C-type lectin" evidence="3">
    <location>
        <begin position="372"/>
        <end position="496"/>
    </location>
</feature>
<name>A0ABR1CID2_NECAM</name>
<dbReference type="PANTHER" id="PTHR13351">
    <property type="entry name" value="RENIN RECEPTOR"/>
    <property type="match status" value="1"/>
</dbReference>
<comment type="caution">
    <text evidence="4">The sequence shown here is derived from an EMBL/GenBank/DDBJ whole genome shotgun (WGS) entry which is preliminary data.</text>
</comment>
<dbReference type="Pfam" id="PF07850">
    <property type="entry name" value="Renin_r"/>
    <property type="match status" value="1"/>
</dbReference>